<dbReference type="InterPro" id="IPR013783">
    <property type="entry name" value="Ig-like_fold"/>
</dbReference>
<feature type="region of interest" description="Disordered" evidence="2">
    <location>
        <begin position="759"/>
        <end position="813"/>
    </location>
</feature>
<evidence type="ECO:0000313" key="4">
    <source>
        <dbReference type="EMBL" id="SFS99144.1"/>
    </source>
</evidence>
<dbReference type="AlphaFoldDB" id="A0A1I6UCL6"/>
<proteinExistence type="inferred from homology"/>
<dbReference type="PANTHER" id="PTHR36842">
    <property type="entry name" value="PROTEIN TOLB HOMOLOG"/>
    <property type="match status" value="1"/>
</dbReference>
<organism evidence="4 5">
    <name type="scientific">Saccharopolyspora flava</name>
    <dbReference type="NCBI Taxonomy" id="95161"/>
    <lineage>
        <taxon>Bacteria</taxon>
        <taxon>Bacillati</taxon>
        <taxon>Actinomycetota</taxon>
        <taxon>Actinomycetes</taxon>
        <taxon>Pseudonocardiales</taxon>
        <taxon>Pseudonocardiaceae</taxon>
        <taxon>Saccharopolyspora</taxon>
    </lineage>
</organism>
<feature type="compositionally biased region" description="Polar residues" evidence="2">
    <location>
        <begin position="770"/>
        <end position="788"/>
    </location>
</feature>
<dbReference type="GO" id="GO:0005975">
    <property type="term" value="P:carbohydrate metabolic process"/>
    <property type="evidence" value="ECO:0007669"/>
    <property type="project" value="UniProtKB-ARBA"/>
</dbReference>
<dbReference type="InterPro" id="IPR011659">
    <property type="entry name" value="WD40"/>
</dbReference>
<evidence type="ECO:0000256" key="2">
    <source>
        <dbReference type="SAM" id="MobiDB-lite"/>
    </source>
</evidence>
<dbReference type="Pfam" id="PF01345">
    <property type="entry name" value="DUF11"/>
    <property type="match status" value="1"/>
</dbReference>
<dbReference type="Gene3D" id="2.120.10.30">
    <property type="entry name" value="TolB, C-terminal domain"/>
    <property type="match status" value="3"/>
</dbReference>
<dbReference type="EMBL" id="FOZX01000010">
    <property type="protein sequence ID" value="SFS99144.1"/>
    <property type="molecule type" value="Genomic_DNA"/>
</dbReference>
<reference evidence="5" key="1">
    <citation type="submission" date="2016-10" db="EMBL/GenBank/DDBJ databases">
        <authorList>
            <person name="Varghese N."/>
            <person name="Submissions S."/>
        </authorList>
    </citation>
    <scope>NUCLEOTIDE SEQUENCE [LARGE SCALE GENOMIC DNA]</scope>
    <source>
        <strain evidence="5">DSM 44771</strain>
    </source>
</reference>
<protein>
    <submittedName>
        <fullName evidence="4">WD40-like Beta Propeller Repeat</fullName>
    </submittedName>
</protein>
<evidence type="ECO:0000259" key="3">
    <source>
        <dbReference type="Pfam" id="PF01345"/>
    </source>
</evidence>
<feature type="domain" description="DUF11" evidence="3">
    <location>
        <begin position="679"/>
        <end position="788"/>
    </location>
</feature>
<dbReference type="Pfam" id="PF07676">
    <property type="entry name" value="PD40"/>
    <property type="match status" value="5"/>
</dbReference>
<dbReference type="InterPro" id="IPR011042">
    <property type="entry name" value="6-blade_b-propeller_TolB-like"/>
</dbReference>
<dbReference type="Proteomes" id="UP000198852">
    <property type="component" value="Unassembled WGS sequence"/>
</dbReference>
<dbReference type="SUPFAM" id="SSF82171">
    <property type="entry name" value="DPP6 N-terminal domain-like"/>
    <property type="match status" value="2"/>
</dbReference>
<dbReference type="Gene3D" id="2.60.40.10">
    <property type="entry name" value="Immunoglobulins"/>
    <property type="match status" value="1"/>
</dbReference>
<feature type="region of interest" description="Disordered" evidence="2">
    <location>
        <begin position="206"/>
        <end position="228"/>
    </location>
</feature>
<gene>
    <name evidence="4" type="ORF">SAMN05660874_04777</name>
</gene>
<dbReference type="RefSeq" id="WP_245776084.1">
    <property type="nucleotide sequence ID" value="NZ_FOZX01000010.1"/>
</dbReference>
<keyword evidence="5" id="KW-1185">Reference proteome</keyword>
<sequence>MIGNVPGFRHGRTRWGIVLLGVILLLCGLISLPTTVAQAPAAAQPRADAVEASRISYAGTGHRSLGIGGLTDQAPTSPLFDEPRQHFDQDVSSRDGLLVFTSLRDEKTPQVYLRDTDGTVRRLTRGVDAANPELSPDLRWVAFDSAGSDGDRDLWLARTDGSGAHRLSDTANNETHPTFSPDGSRIAFACDAGGRWQIYDQPASGGALRRLTDEPSGSAGEPSWNPVEPDRIAYTHYEADSPDDSAAHQVRILDGTGTGRALFADDPGWQTRQPRWMPDGRRLLFLSPTYPAANPQPDGIDDQVFQVDASDSPASAPARRLLSEDRQVDSPTWFTGGGVGRLVVARTTASSRNVVRLQDIRSDGVDPRDLGVNVMTEDPNAYRDSRLVFTPNEGYDPWTERQAYSPDGSQIAVSRFEDSGGQRVQRIWLVDADGSNARRLPIADRQADDWESDVAWSPDGRSIAVARRSPGALTPAEDRGRSRIVVVDVDSGEVTKRLGNSDPALDDTQPAWSPDGTRFAFSRGRVSDVPDEQRRNHIWIARADDLGGQQDLSDTICQCEVVDDSPVFAPDGRSIVFNRERDGLYRIYLDGNRCEVLLPRGQNSCVDVPDLPDGSGTYQPRDATWSPDGKRLVLSRRLGSNNNTPEHLSILDPATREVTSLTDRLPGRQKEPSWRATVDLSMTAPQQADQIQVDRSVSVTGVVRNNGPATSPGTTATLNVPSGVKLSRLRAEQGSCDGARCSLGVLEPGQSVRVTAELTGSAPGDHPLTWTATGSVRDSAPGDNTSRTVVPVRPEQPPLQANPAVGLTSAPDPSYVGGRTEVVFSVRNDGQAQATGLELDMALPPGVPVESAPPDCAQARCPLPDLPPGGVVERRVVLAPNAAVTSEIGATVRTSGSDSGPGDNRATRPYRVLQPRIVAVPEVGEPGFVTSVRGVDFPPGTPVRLEWSPGITASAAPTLPGPDGRFAAQLLILPKDETGPRTITASGAGFGPVTARFLVVDPAIAPPGMVGRR</sequence>
<dbReference type="STRING" id="95161.SAMN05660874_04777"/>
<accession>A0A1I6UCL6</accession>
<evidence type="ECO:0000256" key="1">
    <source>
        <dbReference type="ARBA" id="ARBA00009820"/>
    </source>
</evidence>
<name>A0A1I6UCL6_9PSEU</name>
<comment type="similarity">
    <text evidence="1">Belongs to the TolB family.</text>
</comment>
<dbReference type="InterPro" id="IPR001434">
    <property type="entry name" value="OmcB-like_DUF11"/>
</dbReference>
<dbReference type="PANTHER" id="PTHR36842:SF1">
    <property type="entry name" value="PROTEIN TOLB"/>
    <property type="match status" value="1"/>
</dbReference>
<evidence type="ECO:0000313" key="5">
    <source>
        <dbReference type="Proteomes" id="UP000198852"/>
    </source>
</evidence>